<dbReference type="PANTHER" id="PTHR14097">
    <property type="entry name" value="OXIDOREDUCTASE HTATIP2"/>
    <property type="match status" value="1"/>
</dbReference>
<dbReference type="AlphaFoldDB" id="A0A0P7C295"/>
<name>A0A0P7C295_9BACT</name>
<dbReference type="PATRIC" id="fig|1605367.3.peg.16"/>
<dbReference type="PANTHER" id="PTHR14097:SF7">
    <property type="entry name" value="OXIDOREDUCTASE HTATIP2"/>
    <property type="match status" value="1"/>
</dbReference>
<sequence>MQKMTALIVGASGLVGRQLLHLLLVDDFYQSVTSVGRKQLDINHPKLKQEIVDFNNPDLSKIYADHIFCTLGTTIKKAGSQENFKKVDYQYPFETAKAGLNNGSELFAIVTAMGSDPKSMFFYNRVKGEVELSLKELNYDHLGIFRPSMLLGDRQESRLGEQIGQWVMKAIGFLIPANFKAIEAKKVANAMLKYAKSPKKGLSEISSGQML</sequence>
<comment type="caution">
    <text evidence="1">The sequence shown here is derived from an EMBL/GenBank/DDBJ whole genome shotgun (WGS) entry which is preliminary data.</text>
</comment>
<reference evidence="1 2" key="1">
    <citation type="submission" date="2015-07" db="EMBL/GenBank/DDBJ databases">
        <title>The draft genome sequence of Leadbetterella sp. JN14-9.</title>
        <authorList>
            <person name="Liu Y."/>
            <person name="Du J."/>
            <person name="Shao Z."/>
        </authorList>
    </citation>
    <scope>NUCLEOTIDE SEQUENCE [LARGE SCALE GENOMIC DNA]</scope>
    <source>
        <strain evidence="1 2">JN14-9</strain>
    </source>
</reference>
<evidence type="ECO:0000313" key="2">
    <source>
        <dbReference type="Proteomes" id="UP000050454"/>
    </source>
</evidence>
<dbReference type="CDD" id="cd05250">
    <property type="entry name" value="CC3_like_SDR_a"/>
    <property type="match status" value="1"/>
</dbReference>
<dbReference type="STRING" id="1605367.AFM12_13115"/>
<dbReference type="InterPro" id="IPR014843">
    <property type="entry name" value="Him1/Fmp52"/>
</dbReference>
<evidence type="ECO:0000313" key="1">
    <source>
        <dbReference type="EMBL" id="KPM47449.1"/>
    </source>
</evidence>
<gene>
    <name evidence="1" type="ORF">AFM12_13115</name>
</gene>
<proteinExistence type="predicted"/>
<dbReference type="Gene3D" id="3.40.50.720">
    <property type="entry name" value="NAD(P)-binding Rossmann-like Domain"/>
    <property type="match status" value="1"/>
</dbReference>
<dbReference type="SUPFAM" id="SSF51735">
    <property type="entry name" value="NAD(P)-binding Rossmann-fold domains"/>
    <property type="match status" value="1"/>
</dbReference>
<organism evidence="1 2">
    <name type="scientific">Jiulongibacter sediminis</name>
    <dbReference type="NCBI Taxonomy" id="1605367"/>
    <lineage>
        <taxon>Bacteria</taxon>
        <taxon>Pseudomonadati</taxon>
        <taxon>Bacteroidota</taxon>
        <taxon>Cytophagia</taxon>
        <taxon>Cytophagales</taxon>
        <taxon>Leadbetterellaceae</taxon>
        <taxon>Jiulongibacter</taxon>
    </lineage>
</organism>
<dbReference type="EMBL" id="LGTQ01000010">
    <property type="protein sequence ID" value="KPM47449.1"/>
    <property type="molecule type" value="Genomic_DNA"/>
</dbReference>
<accession>A0A0P7C295</accession>
<keyword evidence="2" id="KW-1185">Reference proteome</keyword>
<dbReference type="Proteomes" id="UP000050454">
    <property type="component" value="Unassembled WGS sequence"/>
</dbReference>
<dbReference type="InterPro" id="IPR036291">
    <property type="entry name" value="NAD(P)-bd_dom_sf"/>
</dbReference>
<dbReference type="Pfam" id="PF08732">
    <property type="entry name" value="HIM1"/>
    <property type="match status" value="1"/>
</dbReference>
<protein>
    <submittedName>
        <fullName evidence="1">Oxidoreductase</fullName>
    </submittedName>
</protein>